<dbReference type="Gene3D" id="3.40.50.1820">
    <property type="entry name" value="alpha/beta hydrolase"/>
    <property type="match status" value="2"/>
</dbReference>
<evidence type="ECO:0000256" key="3">
    <source>
        <dbReference type="ARBA" id="ARBA00010088"/>
    </source>
</evidence>
<evidence type="ECO:0000256" key="6">
    <source>
        <dbReference type="ARBA" id="ARBA00022438"/>
    </source>
</evidence>
<evidence type="ECO:0000256" key="8">
    <source>
        <dbReference type="ARBA" id="ARBA00022670"/>
    </source>
</evidence>
<dbReference type="InterPro" id="IPR029058">
    <property type="entry name" value="AB_hydrolase_fold"/>
</dbReference>
<feature type="domain" description="AB hydrolase-1" evidence="12">
    <location>
        <begin position="39"/>
        <end position="300"/>
    </location>
</feature>
<comment type="similarity">
    <text evidence="3 10">Belongs to the peptidase S33 family.</text>
</comment>
<evidence type="ECO:0000256" key="1">
    <source>
        <dbReference type="ARBA" id="ARBA00001585"/>
    </source>
</evidence>
<comment type="caution">
    <text evidence="13">The sequence shown here is derived from an EMBL/GenBank/DDBJ whole genome shotgun (WGS) entry which is preliminary data.</text>
</comment>
<evidence type="ECO:0000256" key="4">
    <source>
        <dbReference type="ARBA" id="ARBA00012568"/>
    </source>
</evidence>
<dbReference type="InterPro" id="IPR005944">
    <property type="entry name" value="Pro_iminopeptidase"/>
</dbReference>
<dbReference type="InterPro" id="IPR000073">
    <property type="entry name" value="AB_hydrolase_1"/>
</dbReference>
<accession>A0A8B2NXR2</accession>
<dbReference type="RefSeq" id="WP_111345866.1">
    <property type="nucleotide sequence ID" value="NZ_QHHQ01000002.1"/>
</dbReference>
<name>A0A8B2NXR2_9HYPH</name>
<dbReference type="InterPro" id="IPR011042">
    <property type="entry name" value="6-blade_b-propeller_TolB-like"/>
</dbReference>
<evidence type="ECO:0000256" key="9">
    <source>
        <dbReference type="ARBA" id="ARBA00022801"/>
    </source>
</evidence>
<dbReference type="SUPFAM" id="SSF53474">
    <property type="entry name" value="alpha/beta-Hydrolases"/>
    <property type="match status" value="2"/>
</dbReference>
<dbReference type="PANTHER" id="PTHR43722:SF1">
    <property type="entry name" value="PROLINE IMINOPEPTIDASE"/>
    <property type="match status" value="1"/>
</dbReference>
<dbReference type="InterPro" id="IPR001375">
    <property type="entry name" value="Peptidase_S9_cat"/>
</dbReference>
<dbReference type="Pfam" id="PF00326">
    <property type="entry name" value="Peptidase_S9"/>
    <property type="match status" value="1"/>
</dbReference>
<proteinExistence type="inferred from homology"/>
<dbReference type="SUPFAM" id="SSF82171">
    <property type="entry name" value="DPP6 N-terminal domain-like"/>
    <property type="match status" value="1"/>
</dbReference>
<comment type="subcellular location">
    <subcellularLocation>
        <location evidence="2">Cytoplasm</location>
    </subcellularLocation>
</comment>
<evidence type="ECO:0000313" key="14">
    <source>
        <dbReference type="Proteomes" id="UP000249590"/>
    </source>
</evidence>
<keyword evidence="7" id="KW-0963">Cytoplasm</keyword>
<dbReference type="GO" id="GO:0008236">
    <property type="term" value="F:serine-type peptidase activity"/>
    <property type="evidence" value="ECO:0007669"/>
    <property type="project" value="InterPro"/>
</dbReference>
<evidence type="ECO:0000259" key="12">
    <source>
        <dbReference type="Pfam" id="PF00561"/>
    </source>
</evidence>
<dbReference type="Proteomes" id="UP000249590">
    <property type="component" value="Unassembled WGS sequence"/>
</dbReference>
<dbReference type="Pfam" id="PF00561">
    <property type="entry name" value="Abhydrolase_1"/>
    <property type="match status" value="1"/>
</dbReference>
<evidence type="ECO:0000256" key="10">
    <source>
        <dbReference type="RuleBase" id="RU003421"/>
    </source>
</evidence>
<dbReference type="GO" id="GO:0005737">
    <property type="term" value="C:cytoplasm"/>
    <property type="evidence" value="ECO:0007669"/>
    <property type="project" value="UniProtKB-SubCell"/>
</dbReference>
<dbReference type="EC" id="3.4.11.5" evidence="4 10"/>
<evidence type="ECO:0000259" key="11">
    <source>
        <dbReference type="Pfam" id="PF00326"/>
    </source>
</evidence>
<sequence>MADALYPEIQPYRTHRINVDPPHELYVEECGAPDGVPALFLHGGPGGGAKPFQRRTFDPRRFRVVLFDQRGCGRSTPSAELDGNTTDKLIEDIETIRETLGIERWLVTGGSWGSLLSLAYAIAHPDRCLGLRLHGVFLGTPDETRFWYHGIGLFFPEAFAEFEGHVPPGERGDLLAAYHRRLIDPDPAVHMPAAQALRTFSARTQTLLPSAAHVHALTEPRAALEIARIFAHYCINGCFLPEGHILSGIETLRHLPCEIVQGRYDVVTPPRAAWRVRTAWPEANLTVVDLASHVATLEAPALSAALRAATDRLADRLTGRAALSIEDYLDPRAAGTPAVSDDGTLLAFVSDATGFAQLYTKDLTSDAPPRIRLSLPEMVGSVSFRPKSRDILFTTDVGGDERHQLNLIAEGEYAARRLTDAPGFVHLWGAFDRAGERFAFACNAGHPSDMALYVSPVAGGAARVVATGPGWRTARAFSPDGTKLLVEDDRLGMYDAELSLVDIEDGSARVLLPRDGAHVSGTAFIEDGARLLVATDRGDGYHGLGVIDVASGGFAWLSRPEGDVEIMAAPKGGGRLVACAINDRGYSRLVLHDLDGGGERDLPLPFAGRLTSVTFMPDGTALVVALAGFRRPAAVYRIDVATGEATALVEHPALAESATVEPSLVDIETFDGASVPAFVFEPRGELPTGGRPALVIVHGGPESQYTAHWRADVQYLVSRGIVVVAPNVRGSTGYGRDWQAADDVEKRMDSVRDLKAVRDWVATRDDVDSERLAVFGQSYGGFMTLAAITEYPEDWCVAAEFYGIADFRTLFATTGPWRRTLRAVEYGDPDSESGRALFDRISPIRRIDRVKAPLFIAHGGRDPRVAPNESEMVNAALFGRGHPVRLVRVEHEGHGFARLANRRVVYNEMMQFLEARLF</sequence>
<dbReference type="GO" id="GO:0004177">
    <property type="term" value="F:aminopeptidase activity"/>
    <property type="evidence" value="ECO:0007669"/>
    <property type="project" value="UniProtKB-KW"/>
</dbReference>
<keyword evidence="9 10" id="KW-0378">Hydrolase</keyword>
<dbReference type="AlphaFoldDB" id="A0A8B2NXR2"/>
<evidence type="ECO:0000256" key="2">
    <source>
        <dbReference type="ARBA" id="ARBA00004496"/>
    </source>
</evidence>
<dbReference type="InterPro" id="IPR011659">
    <property type="entry name" value="WD40"/>
</dbReference>
<evidence type="ECO:0000256" key="7">
    <source>
        <dbReference type="ARBA" id="ARBA00022490"/>
    </source>
</evidence>
<keyword evidence="14" id="KW-1185">Reference proteome</keyword>
<keyword evidence="6 10" id="KW-0031">Aminopeptidase</keyword>
<gene>
    <name evidence="13" type="primary">pip</name>
    <name evidence="13" type="ORF">DLJ53_13295</name>
</gene>
<reference evidence="13 14" key="1">
    <citation type="submission" date="2018-05" db="EMBL/GenBank/DDBJ databases">
        <title>Acuticoccus sediminis sp. nov., isolated from deep-sea sediment of Indian Ocean.</title>
        <authorList>
            <person name="Liu X."/>
            <person name="Lai Q."/>
            <person name="Du Y."/>
            <person name="Sun F."/>
            <person name="Zhang X."/>
            <person name="Wang S."/>
            <person name="Shao Z."/>
        </authorList>
    </citation>
    <scope>NUCLEOTIDE SEQUENCE [LARGE SCALE GENOMIC DNA]</scope>
    <source>
        <strain evidence="13 14">PTG4-2</strain>
    </source>
</reference>
<dbReference type="GO" id="GO:0006508">
    <property type="term" value="P:proteolysis"/>
    <property type="evidence" value="ECO:0007669"/>
    <property type="project" value="UniProtKB-KW"/>
</dbReference>
<evidence type="ECO:0000313" key="13">
    <source>
        <dbReference type="EMBL" id="RAI02334.1"/>
    </source>
</evidence>
<organism evidence="13 14">
    <name type="scientific">Acuticoccus sediminis</name>
    <dbReference type="NCBI Taxonomy" id="2184697"/>
    <lineage>
        <taxon>Bacteria</taxon>
        <taxon>Pseudomonadati</taxon>
        <taxon>Pseudomonadota</taxon>
        <taxon>Alphaproteobacteria</taxon>
        <taxon>Hyphomicrobiales</taxon>
        <taxon>Amorphaceae</taxon>
        <taxon>Acuticoccus</taxon>
    </lineage>
</organism>
<protein>
    <recommendedName>
        <fullName evidence="5 10">Proline iminopeptidase</fullName>
        <ecNumber evidence="4 10">3.4.11.5</ecNumber>
    </recommendedName>
</protein>
<dbReference type="PRINTS" id="PR00793">
    <property type="entry name" value="PROAMNOPTASE"/>
</dbReference>
<dbReference type="OrthoDB" id="1094230at2"/>
<dbReference type="InterPro" id="IPR002410">
    <property type="entry name" value="Peptidase_S33"/>
</dbReference>
<dbReference type="Pfam" id="PF07676">
    <property type="entry name" value="PD40"/>
    <property type="match status" value="1"/>
</dbReference>
<dbReference type="Gene3D" id="2.120.10.30">
    <property type="entry name" value="TolB, C-terminal domain"/>
    <property type="match status" value="2"/>
</dbReference>
<dbReference type="NCBIfam" id="TIGR01249">
    <property type="entry name" value="pro_imino_pep_1"/>
    <property type="match status" value="1"/>
</dbReference>
<keyword evidence="8 10" id="KW-0645">Protease</keyword>
<evidence type="ECO:0000256" key="5">
    <source>
        <dbReference type="ARBA" id="ARBA00021843"/>
    </source>
</evidence>
<feature type="domain" description="Peptidase S9 prolyl oligopeptidase catalytic" evidence="11">
    <location>
        <begin position="710"/>
        <end position="915"/>
    </location>
</feature>
<comment type="catalytic activity">
    <reaction evidence="1 10">
        <text>Release of N-terminal proline from a peptide.</text>
        <dbReference type="EC" id="3.4.11.5"/>
    </reaction>
</comment>
<dbReference type="EMBL" id="QHHQ01000002">
    <property type="protein sequence ID" value="RAI02334.1"/>
    <property type="molecule type" value="Genomic_DNA"/>
</dbReference>
<dbReference type="PANTHER" id="PTHR43722">
    <property type="entry name" value="PROLINE IMINOPEPTIDASE"/>
    <property type="match status" value="1"/>
</dbReference>